<accession>A0ABS8ZX96</accession>
<protein>
    <submittedName>
        <fullName evidence="2">Uncharacterized protein</fullName>
    </submittedName>
</protein>
<dbReference type="RefSeq" id="WP_233735060.1">
    <property type="nucleotide sequence ID" value="NZ_JAJVCN010000005.1"/>
</dbReference>
<keyword evidence="3" id="KW-1185">Reference proteome</keyword>
<evidence type="ECO:0000313" key="3">
    <source>
        <dbReference type="Proteomes" id="UP001521150"/>
    </source>
</evidence>
<organism evidence="2 3">
    <name type="scientific">Kibdelosporangium philippinense</name>
    <dbReference type="NCBI Taxonomy" id="211113"/>
    <lineage>
        <taxon>Bacteria</taxon>
        <taxon>Bacillati</taxon>
        <taxon>Actinomycetota</taxon>
        <taxon>Actinomycetes</taxon>
        <taxon>Pseudonocardiales</taxon>
        <taxon>Pseudonocardiaceae</taxon>
        <taxon>Kibdelosporangium</taxon>
    </lineage>
</organism>
<comment type="caution">
    <text evidence="2">The sequence shown here is derived from an EMBL/GenBank/DDBJ whole genome shotgun (WGS) entry which is preliminary data.</text>
</comment>
<proteinExistence type="predicted"/>
<reference evidence="2 3" key="1">
    <citation type="submission" date="2021-12" db="EMBL/GenBank/DDBJ databases">
        <title>Genome sequence of Kibdelosporangium philippinense ATCC 49844.</title>
        <authorList>
            <person name="Fedorov E.A."/>
            <person name="Omeragic M."/>
            <person name="Shalygina K.F."/>
            <person name="Maclea K.S."/>
        </authorList>
    </citation>
    <scope>NUCLEOTIDE SEQUENCE [LARGE SCALE GENOMIC DNA]</scope>
    <source>
        <strain evidence="2 3">ATCC 49844</strain>
    </source>
</reference>
<feature type="compositionally biased region" description="Basic and acidic residues" evidence="1">
    <location>
        <begin position="1"/>
        <end position="10"/>
    </location>
</feature>
<sequence>MARTASDDALSRAAIGGSPGWARTTGEGPNPRRFPGLYDDGGPDADGDGDGDGDDLDWTSLR</sequence>
<evidence type="ECO:0000256" key="1">
    <source>
        <dbReference type="SAM" id="MobiDB-lite"/>
    </source>
</evidence>
<dbReference type="EMBL" id="JAJVCN010000005">
    <property type="protein sequence ID" value="MCE7011755.1"/>
    <property type="molecule type" value="Genomic_DNA"/>
</dbReference>
<name>A0ABS8ZX96_9PSEU</name>
<feature type="region of interest" description="Disordered" evidence="1">
    <location>
        <begin position="1"/>
        <end position="62"/>
    </location>
</feature>
<dbReference type="Proteomes" id="UP001521150">
    <property type="component" value="Unassembled WGS sequence"/>
</dbReference>
<feature type="compositionally biased region" description="Acidic residues" evidence="1">
    <location>
        <begin position="41"/>
        <end position="62"/>
    </location>
</feature>
<gene>
    <name evidence="2" type="ORF">LWC34_54425</name>
</gene>
<evidence type="ECO:0000313" key="2">
    <source>
        <dbReference type="EMBL" id="MCE7011755.1"/>
    </source>
</evidence>